<dbReference type="InterPro" id="IPR010982">
    <property type="entry name" value="Lambda_DNA-bd_dom_sf"/>
</dbReference>
<accession>A0A4R3Z0Z0</accession>
<dbReference type="PANTHER" id="PTHR30146:SF95">
    <property type="entry name" value="RIBOSE OPERON REPRESSOR"/>
    <property type="match status" value="1"/>
</dbReference>
<dbReference type="CDD" id="cd06291">
    <property type="entry name" value="PBP1_Qymf-like"/>
    <property type="match status" value="1"/>
</dbReference>
<evidence type="ECO:0000313" key="7">
    <source>
        <dbReference type="Proteomes" id="UP000295515"/>
    </source>
</evidence>
<dbReference type="GO" id="GO:0000976">
    <property type="term" value="F:transcription cis-regulatory region binding"/>
    <property type="evidence" value="ECO:0007669"/>
    <property type="project" value="TreeGrafter"/>
</dbReference>
<dbReference type="GeneID" id="98915526"/>
<keyword evidence="1" id="KW-0678">Repressor</keyword>
<gene>
    <name evidence="6" type="ORF">EDD60_11157</name>
</gene>
<name>A0A4R3Z0Z0_9FIRM</name>
<dbReference type="InterPro" id="IPR000843">
    <property type="entry name" value="HTH_LacI"/>
</dbReference>
<reference evidence="6 7" key="1">
    <citation type="submission" date="2019-03" db="EMBL/GenBank/DDBJ databases">
        <title>Genomic Encyclopedia of Type Strains, Phase IV (KMG-IV): sequencing the most valuable type-strain genomes for metagenomic binning, comparative biology and taxonomic classification.</title>
        <authorList>
            <person name="Goeker M."/>
        </authorList>
    </citation>
    <scope>NUCLEOTIDE SEQUENCE [LARGE SCALE GENOMIC DNA]</scope>
    <source>
        <strain evidence="6 7">DSM 29487</strain>
    </source>
</reference>
<comment type="caution">
    <text evidence="6">The sequence shown here is derived from an EMBL/GenBank/DDBJ whole genome shotgun (WGS) entry which is preliminary data.</text>
</comment>
<dbReference type="PROSITE" id="PS50932">
    <property type="entry name" value="HTH_LACI_2"/>
    <property type="match status" value="1"/>
</dbReference>
<dbReference type="Pfam" id="PF00356">
    <property type="entry name" value="LacI"/>
    <property type="match status" value="1"/>
</dbReference>
<dbReference type="PANTHER" id="PTHR30146">
    <property type="entry name" value="LACI-RELATED TRANSCRIPTIONAL REPRESSOR"/>
    <property type="match status" value="1"/>
</dbReference>
<keyword evidence="4" id="KW-0804">Transcription</keyword>
<dbReference type="GO" id="GO:0003700">
    <property type="term" value="F:DNA-binding transcription factor activity"/>
    <property type="evidence" value="ECO:0007669"/>
    <property type="project" value="TreeGrafter"/>
</dbReference>
<keyword evidence="3" id="KW-0238">DNA-binding</keyword>
<evidence type="ECO:0000313" key="6">
    <source>
        <dbReference type="EMBL" id="TCV98650.1"/>
    </source>
</evidence>
<dbReference type="SUPFAM" id="SSF53822">
    <property type="entry name" value="Periplasmic binding protein-like I"/>
    <property type="match status" value="1"/>
</dbReference>
<dbReference type="RefSeq" id="WP_066449855.1">
    <property type="nucleotide sequence ID" value="NZ_CAUWFI010000008.1"/>
</dbReference>
<dbReference type="Gene3D" id="1.10.260.40">
    <property type="entry name" value="lambda repressor-like DNA-binding domains"/>
    <property type="match status" value="1"/>
</dbReference>
<dbReference type="SMART" id="SM00354">
    <property type="entry name" value="HTH_LACI"/>
    <property type="match status" value="1"/>
</dbReference>
<dbReference type="Pfam" id="PF13377">
    <property type="entry name" value="Peripla_BP_3"/>
    <property type="match status" value="1"/>
</dbReference>
<dbReference type="Proteomes" id="UP000295515">
    <property type="component" value="Unassembled WGS sequence"/>
</dbReference>
<dbReference type="AlphaFoldDB" id="A0A4R3Z0Z0"/>
<keyword evidence="7" id="KW-1185">Reference proteome</keyword>
<evidence type="ECO:0000256" key="2">
    <source>
        <dbReference type="ARBA" id="ARBA00023015"/>
    </source>
</evidence>
<dbReference type="InterPro" id="IPR046335">
    <property type="entry name" value="LacI/GalR-like_sensor"/>
</dbReference>
<dbReference type="EMBL" id="SMCQ01000011">
    <property type="protein sequence ID" value="TCV98650.1"/>
    <property type="molecule type" value="Genomic_DNA"/>
</dbReference>
<proteinExistence type="predicted"/>
<dbReference type="SUPFAM" id="SSF47413">
    <property type="entry name" value="lambda repressor-like DNA-binding domains"/>
    <property type="match status" value="1"/>
</dbReference>
<dbReference type="PRINTS" id="PR00036">
    <property type="entry name" value="HTHLACI"/>
</dbReference>
<organism evidence="6 7">
    <name type="scientific">Longibaculum muris</name>
    <dbReference type="NCBI Taxonomy" id="1796628"/>
    <lineage>
        <taxon>Bacteria</taxon>
        <taxon>Bacillati</taxon>
        <taxon>Bacillota</taxon>
        <taxon>Erysipelotrichia</taxon>
        <taxon>Erysipelotrichales</taxon>
        <taxon>Coprobacillaceae</taxon>
        <taxon>Longibaculum</taxon>
    </lineage>
</organism>
<evidence type="ECO:0000259" key="5">
    <source>
        <dbReference type="PROSITE" id="PS50932"/>
    </source>
</evidence>
<sequence>MDKKRSISIKEIAKLANVSVATVSRVINNNGRFSEETRKKVQDIIDKYGYTTNMAAKSLRMSKSKTVGLIVPNIDNEWFSHLVLEIEKYFFEKNYSVFICNTSQDEQKEIAYFKSLDSKLVDGIMCISGIEEIPTDVITRNIPIVCIDRKPKDHNNVYYVESNHYSGGYLATEELIKKGCKKIAIVSRNKTLSVNKQRLEGYRQALKDYGLTEYKELQILLDPSSANYEGSREAMNQLIKSKIPFDGVFATNDWRAYGVMVALSENHINVPHDVKVIGFDDISISHSCHPSLSTIRQDTVGLAQKASSLLLNLMNDKEIQMEERRFILPVEVIQRDSTQKDPE</sequence>
<dbReference type="InterPro" id="IPR028082">
    <property type="entry name" value="Peripla_BP_I"/>
</dbReference>
<dbReference type="Gene3D" id="3.40.50.2300">
    <property type="match status" value="2"/>
</dbReference>
<evidence type="ECO:0000256" key="1">
    <source>
        <dbReference type="ARBA" id="ARBA00022491"/>
    </source>
</evidence>
<evidence type="ECO:0000256" key="3">
    <source>
        <dbReference type="ARBA" id="ARBA00023125"/>
    </source>
</evidence>
<evidence type="ECO:0000256" key="4">
    <source>
        <dbReference type="ARBA" id="ARBA00023163"/>
    </source>
</evidence>
<keyword evidence="2" id="KW-0805">Transcription regulation</keyword>
<dbReference type="CDD" id="cd01392">
    <property type="entry name" value="HTH_LacI"/>
    <property type="match status" value="1"/>
</dbReference>
<protein>
    <submittedName>
        <fullName evidence="6">LacI family transcriptional regulator</fullName>
    </submittedName>
</protein>
<feature type="domain" description="HTH lacI-type" evidence="5">
    <location>
        <begin position="7"/>
        <end position="61"/>
    </location>
</feature>
<dbReference type="PROSITE" id="PS00356">
    <property type="entry name" value="HTH_LACI_1"/>
    <property type="match status" value="1"/>
</dbReference>